<evidence type="ECO:0000313" key="1">
    <source>
        <dbReference type="EMBL" id="CCI10615.1"/>
    </source>
</evidence>
<comment type="caution">
    <text evidence="1">The sequence shown here is derived from an EMBL/GenBank/DDBJ whole genome shotgun (WGS) entry which is preliminary data.</text>
</comment>
<sequence length="68" mass="7953">MCITLINTGTSFLRTIRHYYRPRQWRGGAVEIVQEYCDGFVTKLNLSKSALLPLDQNQYSQQMNRLNT</sequence>
<proteinExistence type="predicted"/>
<gene>
    <name evidence="1" type="ORF">BN9_110650</name>
</gene>
<dbReference type="Proteomes" id="UP000053237">
    <property type="component" value="Unassembled WGS sequence"/>
</dbReference>
<evidence type="ECO:0000313" key="2">
    <source>
        <dbReference type="Proteomes" id="UP000053237"/>
    </source>
</evidence>
<dbReference type="AlphaFoldDB" id="A0A024FU15"/>
<reference evidence="1 2" key="1">
    <citation type="submission" date="2012-05" db="EMBL/GenBank/DDBJ databases">
        <title>Recombination and specialization in a pathogen metapopulation.</title>
        <authorList>
            <person name="Gardiner A."/>
            <person name="Kemen E."/>
            <person name="Schultz-Larsen T."/>
            <person name="MacLean D."/>
            <person name="Van Oosterhout C."/>
            <person name="Jones J.D.G."/>
        </authorList>
    </citation>
    <scope>NUCLEOTIDE SEQUENCE [LARGE SCALE GENOMIC DNA]</scope>
    <source>
        <strain evidence="1 2">Ac Nc2</strain>
    </source>
</reference>
<keyword evidence="2" id="KW-1185">Reference proteome</keyword>
<dbReference type="InParanoid" id="A0A024FU15"/>
<dbReference type="EMBL" id="CAIX01000328">
    <property type="protein sequence ID" value="CCI10615.1"/>
    <property type="molecule type" value="Genomic_DNA"/>
</dbReference>
<organism evidence="1 2">
    <name type="scientific">Albugo candida</name>
    <dbReference type="NCBI Taxonomy" id="65357"/>
    <lineage>
        <taxon>Eukaryota</taxon>
        <taxon>Sar</taxon>
        <taxon>Stramenopiles</taxon>
        <taxon>Oomycota</taxon>
        <taxon>Peronosporomycetes</taxon>
        <taxon>Albuginales</taxon>
        <taxon>Albuginaceae</taxon>
        <taxon>Albugo</taxon>
    </lineage>
</organism>
<protein>
    <submittedName>
        <fullName evidence="1">Uncharacterized protein</fullName>
    </submittedName>
</protein>
<name>A0A024FU15_9STRA</name>
<accession>A0A024FU15</accession>